<reference evidence="5 6" key="1">
    <citation type="submission" date="2022-04" db="EMBL/GenBank/DDBJ databases">
        <title>Leucobacter sp. isolated from rhizosphere of garlic.</title>
        <authorList>
            <person name="Won M."/>
            <person name="Lee C.-M."/>
            <person name="Woen H.-Y."/>
            <person name="Kwon S.-W."/>
        </authorList>
    </citation>
    <scope>NUCLEOTIDE SEQUENCE [LARGE SCALE GENOMIC DNA]</scope>
    <source>
        <strain evidence="5 6">H21R-40</strain>
    </source>
</reference>
<dbReference type="Proteomes" id="UP000831786">
    <property type="component" value="Chromosome"/>
</dbReference>
<dbReference type="PANTHER" id="PTHR46847">
    <property type="entry name" value="D-ALLOSE-BINDING PERIPLASMIC PROTEIN-RELATED"/>
    <property type="match status" value="1"/>
</dbReference>
<proteinExistence type="inferred from homology"/>
<dbReference type="PROSITE" id="PS51257">
    <property type="entry name" value="PROKAR_LIPOPROTEIN"/>
    <property type="match status" value="1"/>
</dbReference>
<gene>
    <name evidence="5" type="ORF">MUN78_03245</name>
</gene>
<evidence type="ECO:0000313" key="6">
    <source>
        <dbReference type="Proteomes" id="UP000831786"/>
    </source>
</evidence>
<dbReference type="RefSeq" id="WP_244693133.1">
    <property type="nucleotide sequence ID" value="NZ_CP095044.1"/>
</dbReference>
<feature type="domain" description="Periplasmic binding protein" evidence="4">
    <location>
        <begin position="48"/>
        <end position="307"/>
    </location>
</feature>
<keyword evidence="6" id="KW-1185">Reference proteome</keyword>
<dbReference type="InterPro" id="IPR025997">
    <property type="entry name" value="SBP_2_dom"/>
</dbReference>
<evidence type="ECO:0000256" key="1">
    <source>
        <dbReference type="ARBA" id="ARBA00004196"/>
    </source>
</evidence>
<name>A0ABY4FNK6_9MICO</name>
<sequence>MKFIRRTAKVAAVAGSLALVLSGCSTIGSDTGGGDREAGGKALDEVVIGFAQRQVDAPYFAAMVQIAEDRAKAEGWEVRVQNADGDAVTQIDQAQTLVSQGVDVLVVDSMSPASQKVQFADIAQEVPLVFVDTGIDEVGITTVQSDNYEIGKLSGGLTAERIGAGSEITVAVLNGGPDDEVVGPQRQQGFLDGLEAGGVGYEVVAEQPAVYSQDRAVPATENILSAHPDVDLILGLNDSMALGALTVLEDQGNTTTLVAASADGQKEAIKKMMDEGCDAQYVSTGLNSPELAADEAFTIALQIATGEAAASDFEPVIHTEAVGIDCDNAAEYYNADSLF</sequence>
<keyword evidence="3" id="KW-0732">Signal</keyword>
<dbReference type="SUPFAM" id="SSF53822">
    <property type="entry name" value="Periplasmic binding protein-like I"/>
    <property type="match status" value="1"/>
</dbReference>
<dbReference type="PANTHER" id="PTHR46847:SF1">
    <property type="entry name" value="D-ALLOSE-BINDING PERIPLASMIC PROTEIN-RELATED"/>
    <property type="match status" value="1"/>
</dbReference>
<organism evidence="5 6">
    <name type="scientific">Leucobacter allii</name>
    <dbReference type="NCBI Taxonomy" id="2932247"/>
    <lineage>
        <taxon>Bacteria</taxon>
        <taxon>Bacillati</taxon>
        <taxon>Actinomycetota</taxon>
        <taxon>Actinomycetes</taxon>
        <taxon>Micrococcales</taxon>
        <taxon>Microbacteriaceae</taxon>
        <taxon>Leucobacter</taxon>
    </lineage>
</organism>
<accession>A0ABY4FNK6</accession>
<protein>
    <submittedName>
        <fullName evidence="5">Substrate-binding domain-containing protein</fullName>
    </submittedName>
</protein>
<dbReference type="InterPro" id="IPR028082">
    <property type="entry name" value="Peripla_BP_I"/>
</dbReference>
<dbReference type="EMBL" id="CP095045">
    <property type="protein sequence ID" value="UOQ57866.1"/>
    <property type="molecule type" value="Genomic_DNA"/>
</dbReference>
<dbReference type="Gene3D" id="3.40.50.2300">
    <property type="match status" value="2"/>
</dbReference>
<comment type="subcellular location">
    <subcellularLocation>
        <location evidence="1">Cell envelope</location>
    </subcellularLocation>
</comment>
<evidence type="ECO:0000259" key="4">
    <source>
        <dbReference type="Pfam" id="PF13407"/>
    </source>
</evidence>
<comment type="similarity">
    <text evidence="2">Belongs to the bacterial solute-binding protein 2 family.</text>
</comment>
<evidence type="ECO:0000313" key="5">
    <source>
        <dbReference type="EMBL" id="UOQ57866.1"/>
    </source>
</evidence>
<evidence type="ECO:0000256" key="3">
    <source>
        <dbReference type="ARBA" id="ARBA00022729"/>
    </source>
</evidence>
<dbReference type="Pfam" id="PF13407">
    <property type="entry name" value="Peripla_BP_4"/>
    <property type="match status" value="1"/>
</dbReference>
<evidence type="ECO:0000256" key="2">
    <source>
        <dbReference type="ARBA" id="ARBA00007639"/>
    </source>
</evidence>